<proteinExistence type="inferred from homology"/>
<evidence type="ECO:0000256" key="5">
    <source>
        <dbReference type="ARBA" id="ARBA00022989"/>
    </source>
</evidence>
<dbReference type="PANTHER" id="PTHR37820">
    <property type="entry name" value="CELL DIVISION PROTEIN DIVIB"/>
    <property type="match status" value="1"/>
</dbReference>
<comment type="similarity">
    <text evidence="8">Belongs to the FtsQ/DivIB family. DivIB subfamily.</text>
</comment>
<dbReference type="InterPro" id="IPR026580">
    <property type="entry name" value="DivIB"/>
</dbReference>
<dbReference type="InterPro" id="IPR050487">
    <property type="entry name" value="FtsQ_DivIB"/>
</dbReference>
<dbReference type="InterPro" id="IPR034746">
    <property type="entry name" value="POTRA"/>
</dbReference>
<evidence type="ECO:0000259" key="10">
    <source>
        <dbReference type="PROSITE" id="PS51779"/>
    </source>
</evidence>
<keyword evidence="4 8" id="KW-0812">Transmembrane</keyword>
<evidence type="ECO:0000256" key="4">
    <source>
        <dbReference type="ARBA" id="ARBA00022692"/>
    </source>
</evidence>
<dbReference type="PANTHER" id="PTHR37820:SF1">
    <property type="entry name" value="CELL DIVISION PROTEIN FTSQ"/>
    <property type="match status" value="1"/>
</dbReference>
<dbReference type="STRING" id="1123309.GCA_000377005_01847"/>
<evidence type="ECO:0000256" key="7">
    <source>
        <dbReference type="ARBA" id="ARBA00023306"/>
    </source>
</evidence>
<feature type="transmembrane region" description="Helical" evidence="8">
    <location>
        <begin position="159"/>
        <end position="181"/>
    </location>
</feature>
<evidence type="ECO:0000256" key="1">
    <source>
        <dbReference type="ARBA" id="ARBA00004370"/>
    </source>
</evidence>
<dbReference type="GO" id="GO:0032153">
    <property type="term" value="C:cell division site"/>
    <property type="evidence" value="ECO:0007669"/>
    <property type="project" value="UniProtKB-UniRule"/>
</dbReference>
<evidence type="ECO:0000256" key="8">
    <source>
        <dbReference type="HAMAP-Rule" id="MF_00912"/>
    </source>
</evidence>
<dbReference type="Proteomes" id="UP000281771">
    <property type="component" value="Unassembled WGS sequence"/>
</dbReference>
<dbReference type="AlphaFoldDB" id="A0A3P1VC82"/>
<dbReference type="InterPro" id="IPR013685">
    <property type="entry name" value="POTRA_FtsQ_type"/>
</dbReference>
<dbReference type="GO" id="GO:0043093">
    <property type="term" value="P:FtsZ-dependent cytokinesis"/>
    <property type="evidence" value="ECO:0007669"/>
    <property type="project" value="UniProtKB-UniRule"/>
</dbReference>
<accession>A0A3P1VC82</accession>
<feature type="compositionally biased region" description="Basic and acidic residues" evidence="9">
    <location>
        <begin position="104"/>
        <end position="116"/>
    </location>
</feature>
<dbReference type="GO" id="GO:0005886">
    <property type="term" value="C:plasma membrane"/>
    <property type="evidence" value="ECO:0007669"/>
    <property type="project" value="UniProtKB-SubCell"/>
</dbReference>
<organism evidence="11 12">
    <name type="scientific">Streptococcus minor</name>
    <dbReference type="NCBI Taxonomy" id="229549"/>
    <lineage>
        <taxon>Bacteria</taxon>
        <taxon>Bacillati</taxon>
        <taxon>Bacillota</taxon>
        <taxon>Bacilli</taxon>
        <taxon>Lactobacillales</taxon>
        <taxon>Streptococcaceae</taxon>
        <taxon>Streptococcus</taxon>
    </lineage>
</organism>
<comment type="caution">
    <text evidence="11">The sequence shown here is derived from an EMBL/GenBank/DDBJ whole genome shotgun (WGS) entry which is preliminary data.</text>
</comment>
<keyword evidence="12" id="KW-1185">Reference proteome</keyword>
<feature type="region of interest" description="Disordered" evidence="9">
    <location>
        <begin position="104"/>
        <end position="150"/>
    </location>
</feature>
<dbReference type="HAMAP" id="MF_00912">
    <property type="entry name" value="DivIB"/>
    <property type="match status" value="1"/>
</dbReference>
<evidence type="ECO:0000256" key="2">
    <source>
        <dbReference type="ARBA" id="ARBA00022475"/>
    </source>
</evidence>
<dbReference type="Gene3D" id="3.40.50.10960">
    <property type="match status" value="1"/>
</dbReference>
<keyword evidence="2 8" id="KW-1003">Cell membrane</keyword>
<sequence length="384" mass="43769">MWTERSIMTEKDIHEETDSEKRHFSPQKGNDQTGESAFEGSIENSGLLHEGTKEELAEELENQDGLVEEKQEETTSEPSEFFLKWQERHEAFLAQKSEIERTNVDPRKEKVKEVKSKKNHSFFKKAKQPTMDPLSIDETSFSEEKQERATQKEKIPQELIWKTVPIISIALSFAMICLYFISPLGKLKQIIVEGNEHVASSKLVQDSLIRKEDYILSTILNKSGHENNIKHSSPWVKDVTVSFAFPNTFTISIQEYNQIGFVKQGDKYYSVLSSGDVSETETSQEQLPPIYTTIHLTDLELIKKLVLQLTAVNQSILSDIQDIQLTPSKVTNDLLTLTMFSGHKVLVPLSDIDYKLPYYEKIASKLQVASIIDMEVGIFSYASP</sequence>
<comment type="subcellular location">
    <subcellularLocation>
        <location evidence="8">Cell membrane</location>
        <topology evidence="8">Single-pass type II membrane protein</topology>
    </subcellularLocation>
    <subcellularLocation>
        <location evidence="1">Membrane</location>
    </subcellularLocation>
    <text evidence="8">Localizes to the division septum.</text>
</comment>
<reference evidence="11 12" key="1">
    <citation type="submission" date="2018-11" db="EMBL/GenBank/DDBJ databases">
        <title>Genomes From Bacteria Associated with the Canine Oral Cavity: a Test Case for Automated Genome-Based Taxonomic Assignment.</title>
        <authorList>
            <person name="Coil D.A."/>
            <person name="Jospin G."/>
            <person name="Darling A.E."/>
            <person name="Wallis C."/>
            <person name="Davis I.J."/>
            <person name="Harris S."/>
            <person name="Eisen J.A."/>
            <person name="Holcombe L.J."/>
            <person name="O'Flynn C."/>
        </authorList>
    </citation>
    <scope>NUCLEOTIDE SEQUENCE [LARGE SCALE GENOMIC DNA]</scope>
    <source>
        <strain evidence="11 12">OH4621_COT-116</strain>
    </source>
</reference>
<feature type="domain" description="POTRA" evidence="10">
    <location>
        <begin position="185"/>
        <end position="256"/>
    </location>
</feature>
<evidence type="ECO:0000313" key="12">
    <source>
        <dbReference type="Proteomes" id="UP000281771"/>
    </source>
</evidence>
<keyword evidence="6 8" id="KW-0472">Membrane</keyword>
<comment type="function">
    <text evidence="8">Cell division protein that may be involved in stabilizing or promoting the assembly of the division complex.</text>
</comment>
<protein>
    <recommendedName>
        <fullName evidence="8">Cell division protein DivIB</fullName>
    </recommendedName>
</protein>
<evidence type="ECO:0000256" key="6">
    <source>
        <dbReference type="ARBA" id="ARBA00023136"/>
    </source>
</evidence>
<keyword evidence="3 8" id="KW-0132">Cell division</keyword>
<name>A0A3P1VC82_9STRE</name>
<evidence type="ECO:0000313" key="11">
    <source>
        <dbReference type="EMBL" id="RRD31120.1"/>
    </source>
</evidence>
<feature type="compositionally biased region" description="Basic and acidic residues" evidence="9">
    <location>
        <begin position="7"/>
        <end position="23"/>
    </location>
</feature>
<feature type="region of interest" description="Disordered" evidence="9">
    <location>
        <begin position="1"/>
        <end position="80"/>
    </location>
</feature>
<keyword evidence="5 8" id="KW-1133">Transmembrane helix</keyword>
<keyword evidence="7 8" id="KW-0131">Cell cycle</keyword>
<dbReference type="EMBL" id="RQZA01000006">
    <property type="protein sequence ID" value="RRD31120.1"/>
    <property type="molecule type" value="Genomic_DNA"/>
</dbReference>
<feature type="compositionally biased region" description="Basic residues" evidence="9">
    <location>
        <begin position="117"/>
        <end position="127"/>
    </location>
</feature>
<gene>
    <name evidence="8" type="primary">divIB</name>
    <name evidence="11" type="ORF">EII38_07535</name>
</gene>
<evidence type="ECO:0000256" key="9">
    <source>
        <dbReference type="SAM" id="MobiDB-lite"/>
    </source>
</evidence>
<dbReference type="PROSITE" id="PS51779">
    <property type="entry name" value="POTRA"/>
    <property type="match status" value="1"/>
</dbReference>
<dbReference type="Gene3D" id="3.10.20.310">
    <property type="entry name" value="membrane protein fhac"/>
    <property type="match status" value="1"/>
</dbReference>
<evidence type="ECO:0000256" key="3">
    <source>
        <dbReference type="ARBA" id="ARBA00022618"/>
    </source>
</evidence>
<dbReference type="Pfam" id="PF08478">
    <property type="entry name" value="POTRA_1"/>
    <property type="match status" value="1"/>
</dbReference>